<protein>
    <submittedName>
        <fullName evidence="1">Uncharacterized protein</fullName>
    </submittedName>
</protein>
<evidence type="ECO:0000313" key="1">
    <source>
        <dbReference type="EMBL" id="KAF9466980.1"/>
    </source>
</evidence>
<reference evidence="1" key="1">
    <citation type="submission" date="2020-11" db="EMBL/GenBank/DDBJ databases">
        <authorList>
            <consortium name="DOE Joint Genome Institute"/>
            <person name="Ahrendt S."/>
            <person name="Riley R."/>
            <person name="Andreopoulos W."/>
            <person name="Labutti K."/>
            <person name="Pangilinan J."/>
            <person name="Ruiz-Duenas F.J."/>
            <person name="Barrasa J.M."/>
            <person name="Sanchez-Garcia M."/>
            <person name="Camarero S."/>
            <person name="Miyauchi S."/>
            <person name="Serrano A."/>
            <person name="Linde D."/>
            <person name="Babiker R."/>
            <person name="Drula E."/>
            <person name="Ayuso-Fernandez I."/>
            <person name="Pacheco R."/>
            <person name="Padilla G."/>
            <person name="Ferreira P."/>
            <person name="Barriuso J."/>
            <person name="Kellner H."/>
            <person name="Castanera R."/>
            <person name="Alfaro M."/>
            <person name="Ramirez L."/>
            <person name="Pisabarro A.G."/>
            <person name="Kuo A."/>
            <person name="Tritt A."/>
            <person name="Lipzen A."/>
            <person name="He G."/>
            <person name="Yan M."/>
            <person name="Ng V."/>
            <person name="Cullen D."/>
            <person name="Martin F."/>
            <person name="Rosso M.-N."/>
            <person name="Henrissat B."/>
            <person name="Hibbett D."/>
            <person name="Martinez A.T."/>
            <person name="Grigoriev I.V."/>
        </authorList>
    </citation>
    <scope>NUCLEOTIDE SEQUENCE</scope>
    <source>
        <strain evidence="1">CBS 247.69</strain>
    </source>
</reference>
<dbReference type="AlphaFoldDB" id="A0A9P5YE33"/>
<dbReference type="Proteomes" id="UP000807353">
    <property type="component" value="Unassembled WGS sequence"/>
</dbReference>
<sequence>MSATDSWRPSNYMTTTSSTIPGLGAISSRVILSLGKATLRGAEFIITRQRLNTISAEFPHQNTDRIVGLDSMYEDILELSRIRAFTIILVQIGTYQTCKLTEHLVKWPYIEISLFISLLTDILDPLKLYSTHKMGELSTMVQAYKRSLATWEIHSLEPFIVFLQVLAKKGCNSLLCTLSDACNGLSLLCGHPFHVLWPNLPELPFTPATSDRIIHRAEIWKTLENELILWRIRSIKEMVMTWHRLYDQELAVDIVVDLLEFSG</sequence>
<accession>A0A9P5YE33</accession>
<evidence type="ECO:0000313" key="2">
    <source>
        <dbReference type="Proteomes" id="UP000807353"/>
    </source>
</evidence>
<comment type="caution">
    <text evidence="1">The sequence shown here is derived from an EMBL/GenBank/DDBJ whole genome shotgun (WGS) entry which is preliminary data.</text>
</comment>
<dbReference type="OrthoDB" id="3001418at2759"/>
<dbReference type="EMBL" id="MU150239">
    <property type="protein sequence ID" value="KAF9466980.1"/>
    <property type="molecule type" value="Genomic_DNA"/>
</dbReference>
<organism evidence="1 2">
    <name type="scientific">Collybia nuda</name>
    <dbReference type="NCBI Taxonomy" id="64659"/>
    <lineage>
        <taxon>Eukaryota</taxon>
        <taxon>Fungi</taxon>
        <taxon>Dikarya</taxon>
        <taxon>Basidiomycota</taxon>
        <taxon>Agaricomycotina</taxon>
        <taxon>Agaricomycetes</taxon>
        <taxon>Agaricomycetidae</taxon>
        <taxon>Agaricales</taxon>
        <taxon>Tricholomatineae</taxon>
        <taxon>Clitocybaceae</taxon>
        <taxon>Collybia</taxon>
    </lineage>
</organism>
<proteinExistence type="predicted"/>
<gene>
    <name evidence="1" type="ORF">BDZ94DRAFT_1233509</name>
</gene>
<name>A0A9P5YE33_9AGAR</name>
<keyword evidence="2" id="KW-1185">Reference proteome</keyword>